<accession>A0ACC2IZS6</accession>
<gene>
    <name evidence="1" type="ORF">O1611_g10298</name>
</gene>
<dbReference type="Proteomes" id="UP001153332">
    <property type="component" value="Unassembled WGS sequence"/>
</dbReference>
<comment type="caution">
    <text evidence="1">The sequence shown here is derived from an EMBL/GenBank/DDBJ whole genome shotgun (WGS) entry which is preliminary data.</text>
</comment>
<proteinExistence type="predicted"/>
<protein>
    <submittedName>
        <fullName evidence="1">Uncharacterized protein</fullName>
    </submittedName>
</protein>
<dbReference type="EMBL" id="JAPUUL010004015">
    <property type="protein sequence ID" value="KAJ8120700.1"/>
    <property type="molecule type" value="Genomic_DNA"/>
</dbReference>
<reference evidence="1" key="1">
    <citation type="submission" date="2022-12" db="EMBL/GenBank/DDBJ databases">
        <title>Genome Sequence of Lasiodiplodia mahajangana.</title>
        <authorList>
            <person name="Buettner E."/>
        </authorList>
    </citation>
    <scope>NUCLEOTIDE SEQUENCE</scope>
    <source>
        <strain evidence="1">VT137</strain>
    </source>
</reference>
<organism evidence="1 2">
    <name type="scientific">Lasiodiplodia mahajangana</name>
    <dbReference type="NCBI Taxonomy" id="1108764"/>
    <lineage>
        <taxon>Eukaryota</taxon>
        <taxon>Fungi</taxon>
        <taxon>Dikarya</taxon>
        <taxon>Ascomycota</taxon>
        <taxon>Pezizomycotina</taxon>
        <taxon>Dothideomycetes</taxon>
        <taxon>Dothideomycetes incertae sedis</taxon>
        <taxon>Botryosphaeriales</taxon>
        <taxon>Botryosphaeriaceae</taxon>
        <taxon>Lasiodiplodia</taxon>
    </lineage>
</organism>
<evidence type="ECO:0000313" key="2">
    <source>
        <dbReference type="Proteomes" id="UP001153332"/>
    </source>
</evidence>
<keyword evidence="2" id="KW-1185">Reference proteome</keyword>
<name>A0ACC2IZS6_9PEZI</name>
<sequence length="288" mass="31240">MVNLVCSLAAPNCKLVPSFESTIFSTRSASRLLPAASTPVTSRTARPAKRQDTLPAKEYIPSDVRFVWLLGPPNAGQDTRGRVRRLDGSAVEDVVRELKETAVGSVARRDEKDGQSWPDGMFFAAPCRDLAPLTNVAVQGYQMAKNLQSKLSPSDSVRLFDINKDAMHRLAEDMRASQAGGAGVELADNVAETARDADTVITVLPEPTHVKSVYSEILKSNLPRKSRIFIDSSTIDPSSSREVAKWIADANQGQFVDAPMSGGVDRNNPTANGEARAALRRPRNGPQR</sequence>
<evidence type="ECO:0000313" key="1">
    <source>
        <dbReference type="EMBL" id="KAJ8120700.1"/>
    </source>
</evidence>